<keyword evidence="3" id="KW-0808">Transferase</keyword>
<dbReference type="Gene3D" id="3.40.1480.10">
    <property type="entry name" value="MOFRL domain"/>
    <property type="match status" value="1"/>
</dbReference>
<keyword evidence="4" id="KW-1185">Reference proteome</keyword>
<dbReference type="InterPro" id="IPR037035">
    <property type="entry name" value="GK-like_C_sf"/>
</dbReference>
<dbReference type="Pfam" id="PF05161">
    <property type="entry name" value="MOFRL"/>
    <property type="match status" value="1"/>
</dbReference>
<dbReference type="GO" id="GO:0016301">
    <property type="term" value="F:kinase activity"/>
    <property type="evidence" value="ECO:0007669"/>
    <property type="project" value="UniProtKB-KW"/>
</dbReference>
<protein>
    <submittedName>
        <fullName evidence="3">Glycerate kinase</fullName>
    </submittedName>
</protein>
<dbReference type="Gene3D" id="3.40.50.10180">
    <property type="entry name" value="Glycerate kinase, MOFRL-like N-terminal domain"/>
    <property type="match status" value="1"/>
</dbReference>
<feature type="domain" description="MOFRL" evidence="1">
    <location>
        <begin position="307"/>
        <end position="412"/>
    </location>
</feature>
<dbReference type="Proteomes" id="UP001163624">
    <property type="component" value="Chromosome"/>
</dbReference>
<dbReference type="PANTHER" id="PTHR12227:SF0">
    <property type="entry name" value="GLYCERATE KINASE"/>
    <property type="match status" value="1"/>
</dbReference>
<dbReference type="SUPFAM" id="SSF82544">
    <property type="entry name" value="GckA/TtuD-like"/>
    <property type="match status" value="1"/>
</dbReference>
<feature type="domain" description="MOFRL-associated" evidence="2">
    <location>
        <begin position="9"/>
        <end position="229"/>
    </location>
</feature>
<reference evidence="3" key="1">
    <citation type="submission" date="2022-11" db="EMBL/GenBank/DDBJ databases">
        <title>Pseudomonas triclosanedens sp. nov., a triclosan degrader isolated from activated sludge.</title>
        <authorList>
            <person name="Yin Y."/>
            <person name="Lu Z."/>
        </authorList>
    </citation>
    <scope>NUCLEOTIDE SEQUENCE</scope>
    <source>
        <strain evidence="3">ZM23</strain>
    </source>
</reference>
<evidence type="ECO:0000313" key="3">
    <source>
        <dbReference type="EMBL" id="WAI51661.1"/>
    </source>
</evidence>
<dbReference type="InterPro" id="IPR038614">
    <property type="entry name" value="GK_N_sf"/>
</dbReference>
<gene>
    <name evidence="3" type="ORF">OU419_10540</name>
</gene>
<dbReference type="RefSeq" id="WP_254472113.1">
    <property type="nucleotide sequence ID" value="NZ_CP113432.1"/>
</dbReference>
<organism evidence="3 4">
    <name type="scientific">Pseudomonas triclosanedens</name>
    <dbReference type="NCBI Taxonomy" id="2961893"/>
    <lineage>
        <taxon>Bacteria</taxon>
        <taxon>Pseudomonadati</taxon>
        <taxon>Pseudomonadota</taxon>
        <taxon>Gammaproteobacteria</taxon>
        <taxon>Pseudomonadales</taxon>
        <taxon>Pseudomonadaceae</taxon>
        <taxon>Pseudomonas</taxon>
    </lineage>
</organism>
<sequence length="429" mass="45084">MSLDPRAFLRELFDTAIAAAHPAQVLAKHLPTDKGGRTIVIGAGKAAGAMAEVAEKHWDGQVQGLVVAPYGYGADCRSIEVVEASHPVPDDAGERVARRVLELIGGLTENDRVIFLLSGGGSALLALPAEGISLDDKRSVNKALLKSGAAIGEMNCVRKHLSAIKGGRLARACWPASVYTYAISDVPGDEATVIASGPTVGDPTTSADALAILKRYGIDVPANVRAWLEDPRSETVKPGDECLSRSHFTLIATPQHALDAAAAKAEAAGIPTLILGDLEGESREVAKVHAGIARQIRKHGQPLKAPCLILSGGETTVTVRGNGRGGRNAEFLLSLTADLKGEPNIWALAGDTDGIDGMESNAGALMSPCSYGRAIEAGLNPLHELDNNNGYGFFAELGDLVITRPTRTNVNDFRAILVLENAGSRRERH</sequence>
<accession>A0ABY7A3S5</accession>
<dbReference type="InterPro" id="IPR007835">
    <property type="entry name" value="MOFRL"/>
</dbReference>
<dbReference type="InterPro" id="IPR025286">
    <property type="entry name" value="MOFRL_assoc_dom"/>
</dbReference>
<dbReference type="Pfam" id="PF13660">
    <property type="entry name" value="DUF4147"/>
    <property type="match status" value="1"/>
</dbReference>
<evidence type="ECO:0000259" key="2">
    <source>
        <dbReference type="Pfam" id="PF13660"/>
    </source>
</evidence>
<name>A0ABY7A3S5_9PSED</name>
<dbReference type="PANTHER" id="PTHR12227">
    <property type="entry name" value="GLYCERATE KINASE"/>
    <property type="match status" value="1"/>
</dbReference>
<proteinExistence type="predicted"/>
<evidence type="ECO:0000313" key="4">
    <source>
        <dbReference type="Proteomes" id="UP001163624"/>
    </source>
</evidence>
<keyword evidence="3" id="KW-0418">Kinase</keyword>
<evidence type="ECO:0000259" key="1">
    <source>
        <dbReference type="Pfam" id="PF05161"/>
    </source>
</evidence>
<dbReference type="InterPro" id="IPR039760">
    <property type="entry name" value="MOFRL_protein"/>
</dbReference>
<dbReference type="EMBL" id="CP113432">
    <property type="protein sequence ID" value="WAI51661.1"/>
    <property type="molecule type" value="Genomic_DNA"/>
</dbReference>